<evidence type="ECO:0000313" key="2">
    <source>
        <dbReference type="Proteomes" id="UP000488299"/>
    </source>
</evidence>
<accession>A0A7J5U104</accession>
<dbReference type="PANTHER" id="PTHR10668">
    <property type="entry name" value="PHYTOENE DEHYDROGENASE"/>
    <property type="match status" value="1"/>
</dbReference>
<dbReference type="AlphaFoldDB" id="A0A7J5U104"/>
<dbReference type="RefSeq" id="WP_152124283.1">
    <property type="nucleotide sequence ID" value="NZ_WELI01000003.1"/>
</dbReference>
<organism evidence="1 2">
    <name type="scientific">Rudanella paleaurantiibacter</name>
    <dbReference type="NCBI Taxonomy" id="2614655"/>
    <lineage>
        <taxon>Bacteria</taxon>
        <taxon>Pseudomonadati</taxon>
        <taxon>Bacteroidota</taxon>
        <taxon>Cytophagia</taxon>
        <taxon>Cytophagales</taxon>
        <taxon>Cytophagaceae</taxon>
        <taxon>Rudanella</taxon>
    </lineage>
</organism>
<comment type="caution">
    <text evidence="1">The sequence shown here is derived from an EMBL/GenBank/DDBJ whole genome shotgun (WGS) entry which is preliminary data.</text>
</comment>
<name>A0A7J5U104_9BACT</name>
<dbReference type="Pfam" id="PF13450">
    <property type="entry name" value="NAD_binding_8"/>
    <property type="match status" value="1"/>
</dbReference>
<gene>
    <name evidence="1" type="ORF">F5984_10955</name>
</gene>
<keyword evidence="2" id="KW-1185">Reference proteome</keyword>
<evidence type="ECO:0000313" key="1">
    <source>
        <dbReference type="EMBL" id="KAB7731307.1"/>
    </source>
</evidence>
<dbReference type="InterPro" id="IPR036188">
    <property type="entry name" value="FAD/NAD-bd_sf"/>
</dbReference>
<sequence>MKPSATAYDAVIVGAGPNGLSAAILMQRAGLRTLVLEAKPTIGGGLRSAELTLPGFVHDVCSAIHPLTAGSPFLQQLPLAQFGLQFIEPPVAAAHPFDDRSVALLTRSVEETARHLGPDADTYRHLIDPIVHQWPSLVTSLLGPLQIPKNPFPLAQFGLKALPPVTWLARSFKTEAARGFLAGMAAHSMLPLTSLTTSAIALVLLALGHRQGWPLPVGGAQAIATALAGYYQSIGGEIQTDRPVRTMRDLPTARALLFDLTPRQILPIVGHKLSRLYRWQLNRYRYGLGVFKIDWALSRPIPFTNPELHRAGTVHLGGSMADITASEQAAYAGVHTPRPFVLLAQQSRFDPTRAPAGHHTGWAYCHVPHGSTVDMTQAIEQQVERFAPGFRDLILARHTMNTAQMEHYNPNYVGGDINGGILDLGQLFTRPVWSASPYSLGGGGVYICSSATPPGGGVHGMSGYHAARVALREQFGLDVPVRLYPTG</sequence>
<dbReference type="PANTHER" id="PTHR10668:SF105">
    <property type="entry name" value="DEHYDROGENASE-RELATED"/>
    <property type="match status" value="1"/>
</dbReference>
<dbReference type="EMBL" id="WELI01000003">
    <property type="protein sequence ID" value="KAB7731307.1"/>
    <property type="molecule type" value="Genomic_DNA"/>
</dbReference>
<dbReference type="Proteomes" id="UP000488299">
    <property type="component" value="Unassembled WGS sequence"/>
</dbReference>
<reference evidence="1 2" key="1">
    <citation type="submission" date="2019-10" db="EMBL/GenBank/DDBJ databases">
        <title>Rudanella paleaurantiibacter sp. nov., isolated from sludge.</title>
        <authorList>
            <person name="Xu S.Q."/>
        </authorList>
    </citation>
    <scope>NUCLEOTIDE SEQUENCE [LARGE SCALE GENOMIC DNA]</scope>
    <source>
        <strain evidence="1 2">HX-22-17</strain>
    </source>
</reference>
<dbReference type="Gene3D" id="3.50.50.60">
    <property type="entry name" value="FAD/NAD(P)-binding domain"/>
    <property type="match status" value="1"/>
</dbReference>
<proteinExistence type="predicted"/>
<dbReference type="SUPFAM" id="SSF51905">
    <property type="entry name" value="FAD/NAD(P)-binding domain"/>
    <property type="match status" value="1"/>
</dbReference>
<dbReference type="PRINTS" id="PR00411">
    <property type="entry name" value="PNDRDTASEI"/>
</dbReference>
<protein>
    <submittedName>
        <fullName evidence="1">NAD(P)-binding protein</fullName>
    </submittedName>
</protein>